<accession>A0A1D2MD19</accession>
<protein>
    <submittedName>
        <fullName evidence="1">Uncharacterized protein</fullName>
    </submittedName>
</protein>
<dbReference type="EMBL" id="LJIJ01001766">
    <property type="protein sequence ID" value="ODM90853.1"/>
    <property type="molecule type" value="Genomic_DNA"/>
</dbReference>
<keyword evidence="2" id="KW-1185">Reference proteome</keyword>
<dbReference type="AlphaFoldDB" id="A0A1D2MD19"/>
<dbReference type="Proteomes" id="UP000094527">
    <property type="component" value="Unassembled WGS sequence"/>
</dbReference>
<gene>
    <name evidence="1" type="ORF">Ocin01_15829</name>
</gene>
<reference evidence="1 2" key="1">
    <citation type="journal article" date="2016" name="Genome Biol. Evol.">
        <title>Gene Family Evolution Reflects Adaptation to Soil Environmental Stressors in the Genome of the Collembolan Orchesella cincta.</title>
        <authorList>
            <person name="Faddeeva-Vakhrusheva A."/>
            <person name="Derks M.F."/>
            <person name="Anvar S.Y."/>
            <person name="Agamennone V."/>
            <person name="Suring W."/>
            <person name="Smit S."/>
            <person name="van Straalen N.M."/>
            <person name="Roelofs D."/>
        </authorList>
    </citation>
    <scope>NUCLEOTIDE SEQUENCE [LARGE SCALE GENOMIC DNA]</scope>
    <source>
        <tissue evidence="1">Mixed pool</tissue>
    </source>
</reference>
<evidence type="ECO:0000313" key="1">
    <source>
        <dbReference type="EMBL" id="ODM90853.1"/>
    </source>
</evidence>
<proteinExistence type="predicted"/>
<evidence type="ECO:0000313" key="2">
    <source>
        <dbReference type="Proteomes" id="UP000094527"/>
    </source>
</evidence>
<sequence>MILRIKNSAAECLSVGRLSNDSMKLITVVVSDGVPSPTKYYVKYQTTSKYAFHQRLGQTTQTSVDGTILLT</sequence>
<organism evidence="1 2">
    <name type="scientific">Orchesella cincta</name>
    <name type="common">Springtail</name>
    <name type="synonym">Podura cincta</name>
    <dbReference type="NCBI Taxonomy" id="48709"/>
    <lineage>
        <taxon>Eukaryota</taxon>
        <taxon>Metazoa</taxon>
        <taxon>Ecdysozoa</taxon>
        <taxon>Arthropoda</taxon>
        <taxon>Hexapoda</taxon>
        <taxon>Collembola</taxon>
        <taxon>Entomobryomorpha</taxon>
        <taxon>Entomobryoidea</taxon>
        <taxon>Orchesellidae</taxon>
        <taxon>Orchesellinae</taxon>
        <taxon>Orchesella</taxon>
    </lineage>
</organism>
<name>A0A1D2MD19_ORCCI</name>
<comment type="caution">
    <text evidence="1">The sequence shown here is derived from an EMBL/GenBank/DDBJ whole genome shotgun (WGS) entry which is preliminary data.</text>
</comment>